<gene>
    <name evidence="1" type="ORF">MENTE1834_LOCUS20694</name>
</gene>
<evidence type="ECO:0000313" key="1">
    <source>
        <dbReference type="EMBL" id="CAK5073995.1"/>
    </source>
</evidence>
<name>A0ACB0Z504_MELEN</name>
<dbReference type="EMBL" id="CAVMJV010000024">
    <property type="protein sequence ID" value="CAK5073995.1"/>
    <property type="molecule type" value="Genomic_DNA"/>
</dbReference>
<keyword evidence="2" id="KW-1185">Reference proteome</keyword>
<protein>
    <submittedName>
        <fullName evidence="1">Uncharacterized protein</fullName>
    </submittedName>
</protein>
<reference evidence="1" key="1">
    <citation type="submission" date="2023-11" db="EMBL/GenBank/DDBJ databases">
        <authorList>
            <person name="Poullet M."/>
        </authorList>
    </citation>
    <scope>NUCLEOTIDE SEQUENCE</scope>
    <source>
        <strain evidence="1">E1834</strain>
    </source>
</reference>
<organism evidence="1 2">
    <name type="scientific">Meloidogyne enterolobii</name>
    <name type="common">Root-knot nematode worm</name>
    <name type="synonym">Meloidogyne mayaguensis</name>
    <dbReference type="NCBI Taxonomy" id="390850"/>
    <lineage>
        <taxon>Eukaryota</taxon>
        <taxon>Metazoa</taxon>
        <taxon>Ecdysozoa</taxon>
        <taxon>Nematoda</taxon>
        <taxon>Chromadorea</taxon>
        <taxon>Rhabditida</taxon>
        <taxon>Tylenchina</taxon>
        <taxon>Tylenchomorpha</taxon>
        <taxon>Tylenchoidea</taxon>
        <taxon>Meloidogynidae</taxon>
        <taxon>Meloidogyninae</taxon>
        <taxon>Meloidogyne</taxon>
    </lineage>
</organism>
<proteinExistence type="predicted"/>
<evidence type="ECO:0000313" key="2">
    <source>
        <dbReference type="Proteomes" id="UP001497535"/>
    </source>
</evidence>
<sequence>MIVLIIIGCFVWLLVCRKKEEEEEQPLEDYFGTPGITGTGGTAKTTTEVTEERPTIGDTQNKTGYFDKASEDYDNTFKRDGT</sequence>
<dbReference type="Proteomes" id="UP001497535">
    <property type="component" value="Unassembled WGS sequence"/>
</dbReference>
<accession>A0ACB0Z504</accession>
<comment type="caution">
    <text evidence="1">The sequence shown here is derived from an EMBL/GenBank/DDBJ whole genome shotgun (WGS) entry which is preliminary data.</text>
</comment>